<dbReference type="Proteomes" id="UP000654075">
    <property type="component" value="Unassembled WGS sequence"/>
</dbReference>
<protein>
    <submittedName>
        <fullName evidence="1">Uncharacterized protein</fullName>
    </submittedName>
</protein>
<dbReference type="InterPro" id="IPR014954">
    <property type="entry name" value="DUF1825"/>
</dbReference>
<comment type="caution">
    <text evidence="1">The sequence shown here is derived from an EMBL/GenBank/DDBJ whole genome shotgun (WGS) entry which is preliminary data.</text>
</comment>
<dbReference type="OMA" id="LDMQMGQ"/>
<dbReference type="PROSITE" id="PS51318">
    <property type="entry name" value="TAT"/>
    <property type="match status" value="1"/>
</dbReference>
<dbReference type="EMBL" id="CAJNNV010030962">
    <property type="protein sequence ID" value="CAE8634301.1"/>
    <property type="molecule type" value="Genomic_DNA"/>
</dbReference>
<keyword evidence="2" id="KW-1185">Reference proteome</keyword>
<evidence type="ECO:0000313" key="2">
    <source>
        <dbReference type="Proteomes" id="UP000654075"/>
    </source>
</evidence>
<dbReference type="OrthoDB" id="10263385at2759"/>
<name>A0A813H8U0_POLGL</name>
<dbReference type="InterPro" id="IPR006311">
    <property type="entry name" value="TAT_signal"/>
</dbReference>
<reference evidence="1" key="1">
    <citation type="submission" date="2021-02" db="EMBL/GenBank/DDBJ databases">
        <authorList>
            <person name="Dougan E. K."/>
            <person name="Rhodes N."/>
            <person name="Thang M."/>
            <person name="Chan C."/>
        </authorList>
    </citation>
    <scope>NUCLEOTIDE SEQUENCE</scope>
</reference>
<gene>
    <name evidence="1" type="ORF">PGLA1383_LOCUS49950</name>
</gene>
<dbReference type="Pfam" id="PF08855">
    <property type="entry name" value="DUF1825"/>
    <property type="match status" value="1"/>
</dbReference>
<proteinExistence type="predicted"/>
<evidence type="ECO:0000313" key="1">
    <source>
        <dbReference type="EMBL" id="CAE8634301.1"/>
    </source>
</evidence>
<organism evidence="1 2">
    <name type="scientific">Polarella glacialis</name>
    <name type="common">Dinoflagellate</name>
    <dbReference type="NCBI Taxonomy" id="89957"/>
    <lineage>
        <taxon>Eukaryota</taxon>
        <taxon>Sar</taxon>
        <taxon>Alveolata</taxon>
        <taxon>Dinophyceae</taxon>
        <taxon>Suessiales</taxon>
        <taxon>Suessiaceae</taxon>
        <taxon>Polarella</taxon>
    </lineage>
</organism>
<dbReference type="AlphaFoldDB" id="A0A813H8U0"/>
<sequence length="366" mass="40234">MSRRPRRRFRLGAVALVATAALGALRSELEAFVLLQRAIPSLVGTSWTCPQPVPLVGAAARCGPAASRLTRIGCKAGDEDEDSSLTPGSFGGSAAYITPIGPFCPFRSAECNFDSVLGLGMGELTKSGPNFATEMARIQLDMQMGQQPDLPRVRQLADELDSSYSKWQVLMTKLRYGDDFQSREYFKLTSVHMQRQGKSLEDMGQMVKYQVECMRAFADGRMPPFPPPGLDLTTPPGSSPTAAGMSSAGIQADPFDGTESIFQSKLVKDEYDAVCRDHRQLITLGERYGSFDPLGKLAFLDQLGAIQVRWDVFFARLGLVGALNPDFKEQSQQFLSSMGLEPLQFRSLIDEAHLVMRREAESERLT</sequence>
<accession>A0A813H8U0</accession>